<dbReference type="EMBL" id="NJES01000281">
    <property type="protein sequence ID" value="PHH74324.1"/>
    <property type="molecule type" value="Genomic_DNA"/>
</dbReference>
<feature type="compositionally biased region" description="Polar residues" evidence="1">
    <location>
        <begin position="74"/>
        <end position="103"/>
    </location>
</feature>
<proteinExistence type="predicted"/>
<evidence type="ECO:0000313" key="3">
    <source>
        <dbReference type="EMBL" id="PHH74324.1"/>
    </source>
</evidence>
<dbReference type="AlphaFoldDB" id="A0A2C5Z4L3"/>
<reference evidence="3 4" key="1">
    <citation type="submission" date="2017-06" db="EMBL/GenBank/DDBJ databases">
        <title>Ant-infecting Ophiocordyceps genomes reveal a high diversity of potential behavioral manipulation genes and a possible major role for enterotoxins.</title>
        <authorList>
            <person name="De Bekker C."/>
            <person name="Evans H.C."/>
            <person name="Brachmann A."/>
            <person name="Hughes D.P."/>
        </authorList>
    </citation>
    <scope>NUCLEOTIDE SEQUENCE [LARGE SCALE GENOMIC DNA]</scope>
    <source>
        <strain evidence="3 4">Map16</strain>
    </source>
</reference>
<organism evidence="3 4">
    <name type="scientific">Ophiocordyceps camponoti-rufipedis</name>
    <dbReference type="NCBI Taxonomy" id="2004952"/>
    <lineage>
        <taxon>Eukaryota</taxon>
        <taxon>Fungi</taxon>
        <taxon>Dikarya</taxon>
        <taxon>Ascomycota</taxon>
        <taxon>Pezizomycotina</taxon>
        <taxon>Sordariomycetes</taxon>
        <taxon>Hypocreomycetidae</taxon>
        <taxon>Hypocreales</taxon>
        <taxon>Ophiocordycipitaceae</taxon>
        <taxon>Ophiocordyceps</taxon>
    </lineage>
</organism>
<name>A0A2C5Z4L3_9HYPO</name>
<accession>A0A2C5Z4L3</accession>
<dbReference type="Proteomes" id="UP000226431">
    <property type="component" value="Unassembled WGS sequence"/>
</dbReference>
<comment type="caution">
    <text evidence="3">The sequence shown here is derived from an EMBL/GenBank/DDBJ whole genome shotgun (WGS) entry which is preliminary data.</text>
</comment>
<sequence>MTRFLLLTGLVAVAVSGLQVGSAPALGHAVVRRSQQYGAGASTGQTADASSAKSGSANYGGYDSNEELEEPGSEVSQQDLRGSTSIDTTGAQGTSAGYGATNTYGNNADSGMADYPSGAASPTTGVYGNTDSPVLVSRGSSTMSSGRVAMALGAGAVALALSLS</sequence>
<feature type="region of interest" description="Disordered" evidence="1">
    <location>
        <begin position="41"/>
        <end position="103"/>
    </location>
</feature>
<evidence type="ECO:0000313" key="4">
    <source>
        <dbReference type="Proteomes" id="UP000226431"/>
    </source>
</evidence>
<protein>
    <submittedName>
        <fullName evidence="3">Uncharacterized protein</fullName>
    </submittedName>
</protein>
<keyword evidence="2" id="KW-0732">Signal</keyword>
<dbReference type="OrthoDB" id="4923341at2759"/>
<feature type="compositionally biased region" description="Polar residues" evidence="1">
    <location>
        <begin position="41"/>
        <end position="57"/>
    </location>
</feature>
<gene>
    <name evidence="3" type="ORF">CDD80_3163</name>
</gene>
<evidence type="ECO:0000256" key="1">
    <source>
        <dbReference type="SAM" id="MobiDB-lite"/>
    </source>
</evidence>
<feature type="chain" id="PRO_5012948340" evidence="2">
    <location>
        <begin position="18"/>
        <end position="164"/>
    </location>
</feature>
<feature type="signal peptide" evidence="2">
    <location>
        <begin position="1"/>
        <end position="17"/>
    </location>
</feature>
<keyword evidence="4" id="KW-1185">Reference proteome</keyword>
<evidence type="ECO:0000256" key="2">
    <source>
        <dbReference type="SAM" id="SignalP"/>
    </source>
</evidence>